<evidence type="ECO:0000259" key="3">
    <source>
        <dbReference type="Pfam" id="PF10415"/>
    </source>
</evidence>
<proteinExistence type="predicted"/>
<dbReference type="Gene3D" id="1.20.200.10">
    <property type="entry name" value="Fumarase/aspartase (Central domain)"/>
    <property type="match status" value="1"/>
</dbReference>
<dbReference type="Proteomes" id="UP000591071">
    <property type="component" value="Unassembled WGS sequence"/>
</dbReference>
<dbReference type="GO" id="GO:0006099">
    <property type="term" value="P:tricarboxylic acid cycle"/>
    <property type="evidence" value="ECO:0007669"/>
    <property type="project" value="InterPro"/>
</dbReference>
<dbReference type="RefSeq" id="WP_170087121.1">
    <property type="nucleotide sequence ID" value="NZ_JABAFG010000002.1"/>
</dbReference>
<dbReference type="PANTHER" id="PTHR42696">
    <property type="entry name" value="ASPARTATE AMMONIA-LYASE"/>
    <property type="match status" value="1"/>
</dbReference>
<dbReference type="InterPro" id="IPR051546">
    <property type="entry name" value="Aspartate_Ammonia-Lyase"/>
</dbReference>
<evidence type="ECO:0000313" key="5">
    <source>
        <dbReference type="Proteomes" id="UP000591071"/>
    </source>
</evidence>
<gene>
    <name evidence="4" type="ORF">HF872_01915</name>
</gene>
<dbReference type="InterPro" id="IPR024083">
    <property type="entry name" value="Fumarase/histidase_N"/>
</dbReference>
<dbReference type="FunFam" id="1.10.275.10:FF:000001">
    <property type="entry name" value="Fumarate hydratase, mitochondrial"/>
    <property type="match status" value="1"/>
</dbReference>
<dbReference type="PRINTS" id="PR00149">
    <property type="entry name" value="FUMRATELYASE"/>
</dbReference>
<dbReference type="CDD" id="cd01357">
    <property type="entry name" value="Aspartase"/>
    <property type="match status" value="1"/>
</dbReference>
<keyword evidence="1 4" id="KW-0456">Lyase</keyword>
<dbReference type="FunFam" id="1.20.200.10:FF:000001">
    <property type="entry name" value="Fumarate hydratase, mitochondrial"/>
    <property type="match status" value="1"/>
</dbReference>
<dbReference type="Gene3D" id="1.10.275.10">
    <property type="entry name" value="Fumarase/aspartase (N-terminal domain)"/>
    <property type="match status" value="1"/>
</dbReference>
<dbReference type="GO" id="GO:0008797">
    <property type="term" value="F:aspartate ammonia-lyase activity"/>
    <property type="evidence" value="ECO:0007669"/>
    <property type="project" value="TreeGrafter"/>
</dbReference>
<dbReference type="InterPro" id="IPR018951">
    <property type="entry name" value="Fumarase_C_C"/>
</dbReference>
<comment type="caution">
    <text evidence="4">The sequence shown here is derived from an EMBL/GenBank/DDBJ whole genome shotgun (WGS) entry which is preliminary data.</text>
</comment>
<dbReference type="EMBL" id="JABAFG010000002">
    <property type="protein sequence ID" value="NME27387.1"/>
    <property type="molecule type" value="Genomic_DNA"/>
</dbReference>
<evidence type="ECO:0000313" key="4">
    <source>
        <dbReference type="EMBL" id="NME27387.1"/>
    </source>
</evidence>
<dbReference type="GO" id="GO:0005829">
    <property type="term" value="C:cytosol"/>
    <property type="evidence" value="ECO:0007669"/>
    <property type="project" value="TreeGrafter"/>
</dbReference>
<dbReference type="Pfam" id="PF10415">
    <property type="entry name" value="FumaraseC_C"/>
    <property type="match status" value="1"/>
</dbReference>
<evidence type="ECO:0000259" key="2">
    <source>
        <dbReference type="Pfam" id="PF00206"/>
    </source>
</evidence>
<dbReference type="Pfam" id="PF00206">
    <property type="entry name" value="Lyase_1"/>
    <property type="match status" value="1"/>
</dbReference>
<sequence length="475" mass="52096">MRTEHDFLGEMNVPDDVYYGVQTMRALENFHITGNHLDPDFIHAMALVKKAAALANMKTGRLPKKIGTVLVQAADEILSGKWLDQFPVDPIQGGAGTSVNMNMNEVLCNRALEILGQPKGRYDIVSPNNHANMAQSTNDVFPTSMKVCLILKGKKLNEALRALEAALLDKEEDFKDVIKMGRTHLQDAVPVTLGQEMGAYASAVHRGRKRIKRSLEGVHTINMGGTAVGTGLNAEPQYIRGVAKELSGLTGELFTTASNLIDMTNNTDGFAEVSSAMKCTALVLIKMANDFRLMASGPRCGLNELKLPARQPGSSIMPGKVNPVMAEVLDQACYQVIGNDLAVTFASENGQFELNVMEPVMAYNLFSAMQCLTNAIYAFIDKLLNGLEANRSQCQYWVDHSVGIITALLPHIGYEKASFLAREAYATKRPVRDIIREHRILTEEQMEHILSPWEMTTPGIAGAAWMEASQRKISG</sequence>
<organism evidence="4 5">
    <name type="scientific">Megasphaera hexanoica</name>
    <dbReference type="NCBI Taxonomy" id="1675036"/>
    <lineage>
        <taxon>Bacteria</taxon>
        <taxon>Bacillati</taxon>
        <taxon>Bacillota</taxon>
        <taxon>Negativicutes</taxon>
        <taxon>Veillonellales</taxon>
        <taxon>Veillonellaceae</taxon>
        <taxon>Megasphaera</taxon>
    </lineage>
</organism>
<feature type="domain" description="Fumarate lyase N-terminal" evidence="2">
    <location>
        <begin position="9"/>
        <end position="338"/>
    </location>
</feature>
<dbReference type="InterPro" id="IPR022761">
    <property type="entry name" value="Fumarate_lyase_N"/>
</dbReference>
<dbReference type="AlphaFoldDB" id="A0A848BWE8"/>
<evidence type="ECO:0000256" key="1">
    <source>
        <dbReference type="ARBA" id="ARBA00023239"/>
    </source>
</evidence>
<dbReference type="GO" id="GO:0006531">
    <property type="term" value="P:aspartate metabolic process"/>
    <property type="evidence" value="ECO:0007669"/>
    <property type="project" value="TreeGrafter"/>
</dbReference>
<dbReference type="NCBIfam" id="NF008909">
    <property type="entry name" value="PRK12273.1"/>
    <property type="match status" value="1"/>
</dbReference>
<dbReference type="SUPFAM" id="SSF48557">
    <property type="entry name" value="L-aspartase-like"/>
    <property type="match status" value="1"/>
</dbReference>
<feature type="domain" description="Fumarase C C-terminal" evidence="3">
    <location>
        <begin position="404"/>
        <end position="456"/>
    </location>
</feature>
<dbReference type="Gene3D" id="1.10.40.30">
    <property type="entry name" value="Fumarase/aspartase (C-terminal domain)"/>
    <property type="match status" value="1"/>
</dbReference>
<dbReference type="PRINTS" id="PR00145">
    <property type="entry name" value="ARGSUCLYASE"/>
</dbReference>
<dbReference type="InterPro" id="IPR008948">
    <property type="entry name" value="L-Aspartase-like"/>
</dbReference>
<dbReference type="PROSITE" id="PS00163">
    <property type="entry name" value="FUMARATE_LYASES"/>
    <property type="match status" value="1"/>
</dbReference>
<protein>
    <submittedName>
        <fullName evidence="4">Aspartate ammonia-lyase</fullName>
    </submittedName>
</protein>
<dbReference type="PANTHER" id="PTHR42696:SF2">
    <property type="entry name" value="ASPARTATE AMMONIA-LYASE"/>
    <property type="match status" value="1"/>
</dbReference>
<name>A0A848BWE8_9FIRM</name>
<dbReference type="InterPro" id="IPR000362">
    <property type="entry name" value="Fumarate_lyase_fam"/>
</dbReference>
<dbReference type="InterPro" id="IPR020557">
    <property type="entry name" value="Fumarate_lyase_CS"/>
</dbReference>
<reference evidence="4 5" key="1">
    <citation type="submission" date="2020-04" db="EMBL/GenBank/DDBJ databases">
        <authorList>
            <person name="Hitch T.C.A."/>
            <person name="Wylensek D."/>
            <person name="Clavel T."/>
        </authorList>
    </citation>
    <scope>NUCLEOTIDE SEQUENCE [LARGE SCALE GENOMIC DNA]</scope>
    <source>
        <strain evidence="4 5">Oil-RF-744-FAT-WT-6-1</strain>
    </source>
</reference>
<accession>A0A848BWE8</accession>